<dbReference type="GO" id="GO:0020037">
    <property type="term" value="F:heme binding"/>
    <property type="evidence" value="ECO:0007669"/>
    <property type="project" value="InterPro"/>
</dbReference>
<dbReference type="InterPro" id="IPR001128">
    <property type="entry name" value="Cyt_P450"/>
</dbReference>
<evidence type="ECO:0000256" key="3">
    <source>
        <dbReference type="ARBA" id="ARBA00010617"/>
    </source>
</evidence>
<evidence type="ECO:0000256" key="2">
    <source>
        <dbReference type="ARBA" id="ARBA00005179"/>
    </source>
</evidence>
<evidence type="ECO:0000256" key="7">
    <source>
        <dbReference type="ARBA" id="ARBA00023004"/>
    </source>
</evidence>
<keyword evidence="8" id="KW-0503">Monooxygenase</keyword>
<dbReference type="InterPro" id="IPR036396">
    <property type="entry name" value="Cyt_P450_sf"/>
</dbReference>
<dbReference type="SUPFAM" id="SSF48264">
    <property type="entry name" value="Cytochrome P450"/>
    <property type="match status" value="1"/>
</dbReference>
<organism evidence="9">
    <name type="scientific">Dichomitus squalens</name>
    <dbReference type="NCBI Taxonomy" id="114155"/>
    <lineage>
        <taxon>Eukaryota</taxon>
        <taxon>Fungi</taxon>
        <taxon>Dikarya</taxon>
        <taxon>Basidiomycota</taxon>
        <taxon>Agaricomycotina</taxon>
        <taxon>Agaricomycetes</taxon>
        <taxon>Polyporales</taxon>
        <taxon>Polyporaceae</taxon>
        <taxon>Dichomitus</taxon>
    </lineage>
</organism>
<evidence type="ECO:0000256" key="5">
    <source>
        <dbReference type="ARBA" id="ARBA00022723"/>
    </source>
</evidence>
<sequence>MPQHCATSIQNEALLCHTGETVSSLLGDSIDLLVPREGYILLDAIFAGHGPAPASLLLGNMQQFFTHDNDAFLNHLIEAYGPVSKLTAALGIKTLHVFDLKALHSIHVKDQDNYWRGKIANETGELTIGPGLLSAYGAKHKKQRKILNPAFSTPHMRELTPLFFDIVGKNRSRETGQGWSEGYRDTWLDEARFHGARWTGILGYSFDPLVSDSEDAYAKAFKDLIPATTEARNWALGPAWFRRRVLDVLPIKSVQRVKNYGPLIRYDELSQLPYLDAVCRETLRLYPTAYLSVREARMDTVLPFSEPVCGVDGTLLNEILVPKGTILWSYIRACNTNKALWGEDALEWKPERWLQPSPQAVEDARVPGTYSNL</sequence>
<keyword evidence="7" id="KW-0408">Iron</keyword>
<comment type="pathway">
    <text evidence="2">Secondary metabolite biosynthesis.</text>
</comment>
<protein>
    <submittedName>
        <fullName evidence="9">Cytochrome P450</fullName>
    </submittedName>
</protein>
<proteinExistence type="inferred from homology"/>
<evidence type="ECO:0000256" key="4">
    <source>
        <dbReference type="ARBA" id="ARBA00022617"/>
    </source>
</evidence>
<dbReference type="Gene3D" id="1.10.630.10">
    <property type="entry name" value="Cytochrome P450"/>
    <property type="match status" value="2"/>
</dbReference>
<dbReference type="Pfam" id="PF00067">
    <property type="entry name" value="p450"/>
    <property type="match status" value="1"/>
</dbReference>
<evidence type="ECO:0000256" key="1">
    <source>
        <dbReference type="ARBA" id="ARBA00001971"/>
    </source>
</evidence>
<name>A0A4Q9MP06_9APHY</name>
<evidence type="ECO:0000256" key="6">
    <source>
        <dbReference type="ARBA" id="ARBA00023002"/>
    </source>
</evidence>
<keyword evidence="6" id="KW-0560">Oxidoreductase</keyword>
<gene>
    <name evidence="9" type="ORF">BD311DRAFT_777611</name>
</gene>
<comment type="cofactor">
    <cofactor evidence="1">
        <name>heme</name>
        <dbReference type="ChEBI" id="CHEBI:30413"/>
    </cofactor>
</comment>
<dbReference type="GO" id="GO:0004497">
    <property type="term" value="F:monooxygenase activity"/>
    <property type="evidence" value="ECO:0007669"/>
    <property type="project" value="UniProtKB-KW"/>
</dbReference>
<dbReference type="EMBL" id="ML143414">
    <property type="protein sequence ID" value="TBU29235.1"/>
    <property type="molecule type" value="Genomic_DNA"/>
</dbReference>
<dbReference type="PANTHER" id="PTHR24305">
    <property type="entry name" value="CYTOCHROME P450"/>
    <property type="match status" value="1"/>
</dbReference>
<evidence type="ECO:0000256" key="8">
    <source>
        <dbReference type="ARBA" id="ARBA00023033"/>
    </source>
</evidence>
<keyword evidence="4" id="KW-0349">Heme</keyword>
<comment type="similarity">
    <text evidence="3">Belongs to the cytochrome P450 family.</text>
</comment>
<dbReference type="InterPro" id="IPR050121">
    <property type="entry name" value="Cytochrome_P450_monoxygenase"/>
</dbReference>
<dbReference type="PANTHER" id="PTHR24305:SF166">
    <property type="entry name" value="CYTOCHROME P450 12A4, MITOCHONDRIAL-RELATED"/>
    <property type="match status" value="1"/>
</dbReference>
<reference evidence="9" key="1">
    <citation type="submission" date="2019-01" db="EMBL/GenBank/DDBJ databases">
        <title>Draft genome sequences of three monokaryotic isolates of the white-rot basidiomycete fungus Dichomitus squalens.</title>
        <authorList>
            <consortium name="DOE Joint Genome Institute"/>
            <person name="Lopez S.C."/>
            <person name="Andreopoulos B."/>
            <person name="Pangilinan J."/>
            <person name="Lipzen A."/>
            <person name="Riley R."/>
            <person name="Ahrendt S."/>
            <person name="Ng V."/>
            <person name="Barry K."/>
            <person name="Daum C."/>
            <person name="Grigoriev I.V."/>
            <person name="Hilden K.S."/>
            <person name="Makela M.R."/>
            <person name="de Vries R.P."/>
        </authorList>
    </citation>
    <scope>NUCLEOTIDE SEQUENCE [LARGE SCALE GENOMIC DNA]</scope>
    <source>
        <strain evidence="9">OM18370.1</strain>
    </source>
</reference>
<evidence type="ECO:0000313" key="9">
    <source>
        <dbReference type="EMBL" id="TBU29235.1"/>
    </source>
</evidence>
<dbReference type="GO" id="GO:0005506">
    <property type="term" value="F:iron ion binding"/>
    <property type="evidence" value="ECO:0007669"/>
    <property type="project" value="InterPro"/>
</dbReference>
<dbReference type="OrthoDB" id="1470350at2759"/>
<accession>A0A4Q9MP06</accession>
<dbReference type="GO" id="GO:0016705">
    <property type="term" value="F:oxidoreductase activity, acting on paired donors, with incorporation or reduction of molecular oxygen"/>
    <property type="evidence" value="ECO:0007669"/>
    <property type="project" value="InterPro"/>
</dbReference>
<dbReference type="AlphaFoldDB" id="A0A4Q9MP06"/>
<dbReference type="Proteomes" id="UP000292957">
    <property type="component" value="Unassembled WGS sequence"/>
</dbReference>
<keyword evidence="5" id="KW-0479">Metal-binding</keyword>